<keyword evidence="4" id="KW-1185">Reference proteome</keyword>
<dbReference type="Gene3D" id="3.40.50.150">
    <property type="entry name" value="Vaccinia Virus protein VP39"/>
    <property type="match status" value="1"/>
</dbReference>
<dbReference type="GO" id="GO:0008168">
    <property type="term" value="F:methyltransferase activity"/>
    <property type="evidence" value="ECO:0007669"/>
    <property type="project" value="UniProtKB-KW"/>
</dbReference>
<dbReference type="PANTHER" id="PTHR43861:SF3">
    <property type="entry name" value="PUTATIVE (AFU_ORTHOLOGUE AFUA_2G14390)-RELATED"/>
    <property type="match status" value="1"/>
</dbReference>
<dbReference type="Pfam" id="PF13649">
    <property type="entry name" value="Methyltransf_25"/>
    <property type="match status" value="1"/>
</dbReference>
<name>A0A7Z7HRU8_9PROT</name>
<proteinExistence type="predicted"/>
<dbReference type="Proteomes" id="UP000242886">
    <property type="component" value="Chromosome SDENCHOL"/>
</dbReference>
<evidence type="ECO:0000256" key="1">
    <source>
        <dbReference type="ARBA" id="ARBA00022679"/>
    </source>
</evidence>
<dbReference type="InterPro" id="IPR041698">
    <property type="entry name" value="Methyltransf_25"/>
</dbReference>
<dbReference type="GO" id="GO:0032259">
    <property type="term" value="P:methylation"/>
    <property type="evidence" value="ECO:0007669"/>
    <property type="project" value="UniProtKB-KW"/>
</dbReference>
<protein>
    <submittedName>
        <fullName evidence="3">Methyltransferase family protein</fullName>
    </submittedName>
</protein>
<keyword evidence="3" id="KW-0489">Methyltransferase</keyword>
<evidence type="ECO:0000259" key="2">
    <source>
        <dbReference type="Pfam" id="PF13649"/>
    </source>
</evidence>
<dbReference type="AlphaFoldDB" id="A0A7Z7HRU8"/>
<dbReference type="SUPFAM" id="SSF53335">
    <property type="entry name" value="S-adenosyl-L-methionine-dependent methyltransferases"/>
    <property type="match status" value="1"/>
</dbReference>
<organism evidence="3 4">
    <name type="scientific">Sterolibacterium denitrificans</name>
    <dbReference type="NCBI Taxonomy" id="157592"/>
    <lineage>
        <taxon>Bacteria</taxon>
        <taxon>Pseudomonadati</taxon>
        <taxon>Pseudomonadota</taxon>
        <taxon>Betaproteobacteria</taxon>
        <taxon>Nitrosomonadales</taxon>
        <taxon>Sterolibacteriaceae</taxon>
        <taxon>Sterolibacterium</taxon>
    </lineage>
</organism>
<keyword evidence="1" id="KW-0808">Transferase</keyword>
<evidence type="ECO:0000313" key="4">
    <source>
        <dbReference type="Proteomes" id="UP000242886"/>
    </source>
</evidence>
<dbReference type="InterPro" id="IPR029063">
    <property type="entry name" value="SAM-dependent_MTases_sf"/>
</dbReference>
<dbReference type="EMBL" id="LT837803">
    <property type="protein sequence ID" value="SMB28251.1"/>
    <property type="molecule type" value="Genomic_DNA"/>
</dbReference>
<reference evidence="3" key="1">
    <citation type="submission" date="2017-03" db="EMBL/GenBank/DDBJ databases">
        <authorList>
            <consortium name="AG Boll"/>
        </authorList>
    </citation>
    <scope>NUCLEOTIDE SEQUENCE [LARGE SCALE GENOMIC DNA]</scope>
    <source>
        <strain evidence="3">Chol</strain>
    </source>
</reference>
<accession>A0A7Z7HRU8</accession>
<feature type="domain" description="Methyltransferase" evidence="2">
    <location>
        <begin position="47"/>
        <end position="139"/>
    </location>
</feature>
<evidence type="ECO:0000313" key="3">
    <source>
        <dbReference type="EMBL" id="SMB28251.1"/>
    </source>
</evidence>
<gene>
    <name evidence="3" type="ORF">SDENCHOL_20600</name>
</gene>
<dbReference type="PANTHER" id="PTHR43861">
    <property type="entry name" value="TRANS-ACONITATE 2-METHYLTRANSFERASE-RELATED"/>
    <property type="match status" value="1"/>
</dbReference>
<sequence length="210" mass="23029">MNMPTSDHANFWNTRYADAGEDYLFGIAPAKFIAAHAGSFATGSTALSVADGEGRNSVWLAQQGLRVTALEVSAVALRKARQLARVSRVAVEFIEADALIFDWPQAAYDHVVGVFIQFATAAERDRLFNGMKQAVKPGGLLLLHGYTPRQLEYRTGGPSAVENLYTAEMLRAAFADFEILELREYEDELAEGAAHRGRSALIDLVARRSH</sequence>
<dbReference type="CDD" id="cd02440">
    <property type="entry name" value="AdoMet_MTases"/>
    <property type="match status" value="1"/>
</dbReference>